<dbReference type="OrthoDB" id="66881at2759"/>
<sequence>MHLLEGGKLVLVLSLFLSLASALPPSVPKKGKGGDYGDAPAKYCTCLRPGDGRQDPDITNQVCPDFKQYGTSYTEFDFGGKGGGYIGACAKIGFDFKEKFGKKCIAIYGKAGNDGEAGAQCCELDTKSKSYSCEDYPPDPS</sequence>
<dbReference type="EMBL" id="LFZO01000187">
    <property type="protein sequence ID" value="KXT11670.1"/>
    <property type="molecule type" value="Genomic_DNA"/>
</dbReference>
<dbReference type="Proteomes" id="UP000073492">
    <property type="component" value="Unassembled WGS sequence"/>
</dbReference>
<comment type="caution">
    <text evidence="2">The sequence shown here is derived from an EMBL/GenBank/DDBJ whole genome shotgun (WGS) entry which is preliminary data.</text>
</comment>
<feature type="chain" id="PRO_5007297296" description="Hydrophobin" evidence="1">
    <location>
        <begin position="23"/>
        <end position="141"/>
    </location>
</feature>
<evidence type="ECO:0000256" key="1">
    <source>
        <dbReference type="SAM" id="SignalP"/>
    </source>
</evidence>
<reference evidence="2 3" key="1">
    <citation type="submission" date="2015-07" db="EMBL/GenBank/DDBJ databases">
        <title>Comparative genomics of the Sigatoka disease complex on banana suggests a link between parallel evolutionary changes in Pseudocercospora fijiensis and Pseudocercospora eumusae and increased virulence on the banana host.</title>
        <authorList>
            <person name="Chang T.-C."/>
            <person name="Salvucci A."/>
            <person name="Crous P.W."/>
            <person name="Stergiopoulos I."/>
        </authorList>
    </citation>
    <scope>NUCLEOTIDE SEQUENCE [LARGE SCALE GENOMIC DNA]</scope>
    <source>
        <strain evidence="2 3">CBS 116634</strain>
    </source>
</reference>
<protein>
    <recommendedName>
        <fullName evidence="4">Hydrophobin</fullName>
    </recommendedName>
</protein>
<keyword evidence="3" id="KW-1185">Reference proteome</keyword>
<gene>
    <name evidence="2" type="ORF">AC579_7045</name>
</gene>
<proteinExistence type="predicted"/>
<accession>A0A139IAB7</accession>
<dbReference type="AlphaFoldDB" id="A0A139IAB7"/>
<name>A0A139IAB7_9PEZI</name>
<keyword evidence="1" id="KW-0732">Signal</keyword>
<evidence type="ECO:0008006" key="4">
    <source>
        <dbReference type="Google" id="ProtNLM"/>
    </source>
</evidence>
<organism evidence="2 3">
    <name type="scientific">Pseudocercospora musae</name>
    <dbReference type="NCBI Taxonomy" id="113226"/>
    <lineage>
        <taxon>Eukaryota</taxon>
        <taxon>Fungi</taxon>
        <taxon>Dikarya</taxon>
        <taxon>Ascomycota</taxon>
        <taxon>Pezizomycotina</taxon>
        <taxon>Dothideomycetes</taxon>
        <taxon>Dothideomycetidae</taxon>
        <taxon>Mycosphaerellales</taxon>
        <taxon>Mycosphaerellaceae</taxon>
        <taxon>Pseudocercospora</taxon>
    </lineage>
</organism>
<feature type="signal peptide" evidence="1">
    <location>
        <begin position="1"/>
        <end position="22"/>
    </location>
</feature>
<evidence type="ECO:0000313" key="2">
    <source>
        <dbReference type="EMBL" id="KXT11670.1"/>
    </source>
</evidence>
<evidence type="ECO:0000313" key="3">
    <source>
        <dbReference type="Proteomes" id="UP000073492"/>
    </source>
</evidence>